<reference evidence="1 2" key="1">
    <citation type="submission" date="2018-08" db="EMBL/GenBank/DDBJ databases">
        <title>Genome and evolution of the arbuscular mycorrhizal fungus Diversispora epigaea (formerly Glomus versiforme) and its bacterial endosymbionts.</title>
        <authorList>
            <person name="Sun X."/>
            <person name="Fei Z."/>
            <person name="Harrison M."/>
        </authorList>
    </citation>
    <scope>NUCLEOTIDE SEQUENCE [LARGE SCALE GENOMIC DNA]</scope>
    <source>
        <strain evidence="1 2">IT104</strain>
    </source>
</reference>
<keyword evidence="2" id="KW-1185">Reference proteome</keyword>
<dbReference type="Proteomes" id="UP000266861">
    <property type="component" value="Unassembled WGS sequence"/>
</dbReference>
<evidence type="ECO:0000313" key="2">
    <source>
        <dbReference type="Proteomes" id="UP000266861"/>
    </source>
</evidence>
<name>A0A397J758_9GLOM</name>
<evidence type="ECO:0000313" key="1">
    <source>
        <dbReference type="EMBL" id="RHZ82548.1"/>
    </source>
</evidence>
<proteinExistence type="predicted"/>
<organism evidence="1 2">
    <name type="scientific">Diversispora epigaea</name>
    <dbReference type="NCBI Taxonomy" id="1348612"/>
    <lineage>
        <taxon>Eukaryota</taxon>
        <taxon>Fungi</taxon>
        <taxon>Fungi incertae sedis</taxon>
        <taxon>Mucoromycota</taxon>
        <taxon>Glomeromycotina</taxon>
        <taxon>Glomeromycetes</taxon>
        <taxon>Diversisporales</taxon>
        <taxon>Diversisporaceae</taxon>
        <taxon>Diversispora</taxon>
    </lineage>
</organism>
<dbReference type="EMBL" id="PQFF01000102">
    <property type="protein sequence ID" value="RHZ82548.1"/>
    <property type="molecule type" value="Genomic_DNA"/>
</dbReference>
<gene>
    <name evidence="1" type="ORF">Glove_109g403</name>
</gene>
<comment type="caution">
    <text evidence="1">The sequence shown here is derived from an EMBL/GenBank/DDBJ whole genome shotgun (WGS) entry which is preliminary data.</text>
</comment>
<accession>A0A397J758</accession>
<dbReference type="AlphaFoldDB" id="A0A397J758"/>
<sequence length="357" mass="41688">MKRQISEESEVPQKRIIIKRSKDVQERMNEKKRWVVDKATEILRPLFNSRQNKMTFAIPPPISEVHIKQRRSGEPEVPRKRIIIKRSKDIQKRISEERRRTVKKATEILQPLFNTRQNKVTFAMPPPFSEVLFKQRKGGKGKGVEEDEKIKESKEKVLERVDEILQVTSDGSDGSDGNGGDIASSGLYNFPSNGATSTTATPLNYQTHPQAIYTSQLLNYSNLPKPKNEENFESKLEELTKSFYLINSIKTYSNFIWQTILGTRWISSYFKVAQRFRAILKLYKSCLDTWTKYTIAQWDSENVLKSIYSQVNSIFIPKTLVFTFEKRNRCHIRLRLYLLLESFTQQSVSILMKRLHQ</sequence>
<protein>
    <submittedName>
        <fullName evidence="1">Uncharacterized protein</fullName>
    </submittedName>
</protein>